<reference evidence="2" key="1">
    <citation type="submission" date="2015-01" db="EMBL/GenBank/DDBJ databases">
        <authorList>
            <person name="Manzoor Shahid"/>
            <person name="Zubair Saima"/>
        </authorList>
    </citation>
    <scope>NUCLEOTIDE SEQUENCE [LARGE SCALE GENOMIC DNA]</scope>
    <source>
        <strain evidence="2">V1</strain>
    </source>
</reference>
<dbReference type="Proteomes" id="UP000042527">
    <property type="component" value="Unassembled WGS sequence"/>
</dbReference>
<evidence type="ECO:0000313" key="2">
    <source>
        <dbReference type="Proteomes" id="UP000042527"/>
    </source>
</evidence>
<accession>A0A0B7GU43</accession>
<name>A0A0B7GU43_TREPH</name>
<dbReference type="EMBL" id="CDNC01000005">
    <property type="protein sequence ID" value="CEM61032.1"/>
    <property type="molecule type" value="Genomic_DNA"/>
</dbReference>
<keyword evidence="2" id="KW-1185">Reference proteome</keyword>
<gene>
    <name evidence="1" type="ORF">TPHV1_130070</name>
</gene>
<organism evidence="1 2">
    <name type="scientific">Treponema phagedenis</name>
    <dbReference type="NCBI Taxonomy" id="162"/>
    <lineage>
        <taxon>Bacteria</taxon>
        <taxon>Pseudomonadati</taxon>
        <taxon>Spirochaetota</taxon>
        <taxon>Spirochaetia</taxon>
        <taxon>Spirochaetales</taxon>
        <taxon>Treponemataceae</taxon>
        <taxon>Treponema</taxon>
    </lineage>
</organism>
<proteinExistence type="predicted"/>
<protein>
    <submittedName>
        <fullName evidence="1">Uncharacterized protein</fullName>
    </submittedName>
</protein>
<dbReference type="AlphaFoldDB" id="A0A0B7GU43"/>
<evidence type="ECO:0000313" key="1">
    <source>
        <dbReference type="EMBL" id="CEM61032.1"/>
    </source>
</evidence>
<sequence length="80" mass="9140">MLLVIRALTMTACGFSITMVNCSPLRRVGFFFIQLFTICIKYIKKNNQVIKKRYASKVIAERYSNLATAKALVRVLSYSL</sequence>